<name>A0A501WRF2_9RHOB</name>
<dbReference type="EMBL" id="VFRP01000008">
    <property type="protein sequence ID" value="TPE50950.1"/>
    <property type="molecule type" value="Genomic_DNA"/>
</dbReference>
<dbReference type="InterPro" id="IPR029068">
    <property type="entry name" value="Glyas_Bleomycin-R_OHBP_Dase"/>
</dbReference>
<keyword evidence="3" id="KW-1185">Reference proteome</keyword>
<reference evidence="2 3" key="1">
    <citation type="submission" date="2019-06" db="EMBL/GenBank/DDBJ databases">
        <title>A novel bacterium of genus Amaricoccus, isolated from marine sediment.</title>
        <authorList>
            <person name="Huang H."/>
            <person name="Mo K."/>
            <person name="Hu Y."/>
        </authorList>
    </citation>
    <scope>NUCLEOTIDE SEQUENCE [LARGE SCALE GENOMIC DNA]</scope>
    <source>
        <strain evidence="2 3">HB172011</strain>
    </source>
</reference>
<dbReference type="Proteomes" id="UP000319255">
    <property type="component" value="Unassembled WGS sequence"/>
</dbReference>
<organism evidence="2 3">
    <name type="scientific">Amaricoccus solimangrovi</name>
    <dbReference type="NCBI Taxonomy" id="2589815"/>
    <lineage>
        <taxon>Bacteria</taxon>
        <taxon>Pseudomonadati</taxon>
        <taxon>Pseudomonadota</taxon>
        <taxon>Alphaproteobacteria</taxon>
        <taxon>Rhodobacterales</taxon>
        <taxon>Paracoccaceae</taxon>
        <taxon>Amaricoccus</taxon>
    </lineage>
</organism>
<proteinExistence type="predicted"/>
<evidence type="ECO:0000313" key="3">
    <source>
        <dbReference type="Proteomes" id="UP000319255"/>
    </source>
</evidence>
<dbReference type="OrthoDB" id="9793039at2"/>
<comment type="caution">
    <text evidence="2">The sequence shown here is derived from an EMBL/GenBank/DDBJ whole genome shotgun (WGS) entry which is preliminary data.</text>
</comment>
<dbReference type="SUPFAM" id="SSF54593">
    <property type="entry name" value="Glyoxalase/Bleomycin resistance protein/Dihydroxybiphenyl dioxygenase"/>
    <property type="match status" value="2"/>
</dbReference>
<dbReference type="Gene3D" id="3.10.180.10">
    <property type="entry name" value="2,3-Dihydroxybiphenyl 1,2-Dioxygenase, domain 1"/>
    <property type="match status" value="2"/>
</dbReference>
<feature type="domain" description="VOC" evidence="1">
    <location>
        <begin position="144"/>
        <end position="258"/>
    </location>
</feature>
<dbReference type="PANTHER" id="PTHR33993">
    <property type="entry name" value="GLYOXALASE-RELATED"/>
    <property type="match status" value="1"/>
</dbReference>
<feature type="domain" description="VOC" evidence="1">
    <location>
        <begin position="7"/>
        <end position="124"/>
    </location>
</feature>
<dbReference type="CDD" id="cd07247">
    <property type="entry name" value="SgaA_N_like"/>
    <property type="match status" value="2"/>
</dbReference>
<evidence type="ECO:0000313" key="2">
    <source>
        <dbReference type="EMBL" id="TPE50950.1"/>
    </source>
</evidence>
<dbReference type="AlphaFoldDB" id="A0A501WRF2"/>
<dbReference type="Pfam" id="PF00903">
    <property type="entry name" value="Glyoxalase"/>
    <property type="match status" value="2"/>
</dbReference>
<dbReference type="PANTHER" id="PTHR33993:SF14">
    <property type="entry name" value="GB|AAF24581.1"/>
    <property type="match status" value="1"/>
</dbReference>
<dbReference type="InterPro" id="IPR052164">
    <property type="entry name" value="Anthracycline_SecMetBiosynth"/>
</dbReference>
<dbReference type="PROSITE" id="PS51819">
    <property type="entry name" value="VOC"/>
    <property type="match status" value="2"/>
</dbReference>
<dbReference type="RefSeq" id="WP_140453981.1">
    <property type="nucleotide sequence ID" value="NZ_VFRP01000008.1"/>
</dbReference>
<accession>A0A501WRF2</accession>
<evidence type="ECO:0000259" key="1">
    <source>
        <dbReference type="PROSITE" id="PS51819"/>
    </source>
</evidence>
<dbReference type="InterPro" id="IPR037523">
    <property type="entry name" value="VOC_core"/>
</dbReference>
<dbReference type="InterPro" id="IPR004360">
    <property type="entry name" value="Glyas_Fos-R_dOase_dom"/>
</dbReference>
<sequence>MAKLHGTPCWYELVTEGPDLEGAERFYAEVLGWSFRDAGMEGFTYHLAAAGDDLVAGVMEKPAELGETPPFWMIYFAVEDADAAVAAIRAAGGAVHREPADIPGTGRFAVVADPQGAGFGVLQPEPMPGDRPAGHAFDQAKPGHGNWNELMSSDPEAGLRFYSDLFGWEKSRAIDMGETGVYQFFAHDGADIGGMMGLGPAPVPCWLPYFGVEGVGGAIARIEAGGGVLAHGPMEVPGGAHIAVARDPRGAWFAVVGPNDAP</sequence>
<gene>
    <name evidence="2" type="ORF">FJM51_09880</name>
</gene>
<protein>
    <submittedName>
        <fullName evidence="2">VOC family protein</fullName>
    </submittedName>
</protein>